<proteinExistence type="predicted"/>
<dbReference type="SUPFAM" id="SSF81383">
    <property type="entry name" value="F-box domain"/>
    <property type="match status" value="1"/>
</dbReference>
<dbReference type="InterPro" id="IPR036047">
    <property type="entry name" value="F-box-like_dom_sf"/>
</dbReference>
<dbReference type="SUPFAM" id="SSF52047">
    <property type="entry name" value="RNI-like"/>
    <property type="match status" value="1"/>
</dbReference>
<dbReference type="EMBL" id="JACEFO010000338">
    <property type="protein sequence ID" value="KAF8774997.1"/>
    <property type="molecule type" value="Genomic_DNA"/>
</dbReference>
<sequence length="481" mass="53279">MDADGVWCKRCRGNHLASPCCRVGLLRRSPRIRCRVDGEDHISALPDDLRKKIASHLHCARAAANMSLLSHSWRGLWRGLPVLDFHDIAPGPLHAALAQVACPAGSLNICLSQHHDLSAAGATSLLHAAASLEPAKLDVTLCLGIERHSSRATLELPGFERTTSITLAFSGERVILRPVGDFNALEVLYLENCHPMNLDDLFPHCPHLRKLTISVWPLDSIKVHSSSIQDLDMYVVSSLRVVDIAAPSLRKLRFDACQGTGDDFSLSFSAPLLEDVEWRSPCCSSFGVMWRMWNLTLLKTPAYGPHLASSVEDSCLQLHIVGNPYPSGNIFRSFGQDISRIPARRITILELNIVTGLHVYGAVVVDLLERFTSIEKLGMMLGRCPVTELRGTCPASCPCHQPSNWRSRCIPLFELKVVEVHGFSGEDHEADLLKVILKSAPMLESVNLGFTRNVSPESCSSYEELLNMLEEYPSIQFDLYY</sequence>
<dbReference type="AlphaFoldDB" id="A0A835KSZ2"/>
<comment type="caution">
    <text evidence="2">The sequence shown here is derived from an EMBL/GenBank/DDBJ whole genome shotgun (WGS) entry which is preliminary data.</text>
</comment>
<dbReference type="Pfam" id="PF08387">
    <property type="entry name" value="FBD"/>
    <property type="match status" value="1"/>
</dbReference>
<keyword evidence="3" id="KW-1185">Reference proteome</keyword>
<protein>
    <recommendedName>
        <fullName evidence="1">FBD domain-containing protein</fullName>
    </recommendedName>
</protein>
<dbReference type="PANTHER" id="PTHR34709:SF56">
    <property type="entry name" value="FBD DOMAIN-CONTAINING PROTEIN"/>
    <property type="match status" value="1"/>
</dbReference>
<evidence type="ECO:0000313" key="2">
    <source>
        <dbReference type="EMBL" id="KAF8774997.1"/>
    </source>
</evidence>
<feature type="domain" description="FBD" evidence="1">
    <location>
        <begin position="412"/>
        <end position="447"/>
    </location>
</feature>
<name>A0A835KSZ2_9POAL</name>
<dbReference type="Proteomes" id="UP000636709">
    <property type="component" value="Unassembled WGS sequence"/>
</dbReference>
<gene>
    <name evidence="2" type="ORF">HU200_005045</name>
</gene>
<accession>A0A835KSZ2</accession>
<dbReference type="InterPro" id="IPR055312">
    <property type="entry name" value="FBL15-like"/>
</dbReference>
<evidence type="ECO:0000259" key="1">
    <source>
        <dbReference type="Pfam" id="PF08387"/>
    </source>
</evidence>
<dbReference type="Gene3D" id="3.80.10.10">
    <property type="entry name" value="Ribonuclease Inhibitor"/>
    <property type="match status" value="1"/>
</dbReference>
<dbReference type="PANTHER" id="PTHR34709">
    <property type="entry name" value="OS10G0396666 PROTEIN"/>
    <property type="match status" value="1"/>
</dbReference>
<dbReference type="InterPro" id="IPR032675">
    <property type="entry name" value="LRR_dom_sf"/>
</dbReference>
<dbReference type="OrthoDB" id="676351at2759"/>
<organism evidence="2 3">
    <name type="scientific">Digitaria exilis</name>
    <dbReference type="NCBI Taxonomy" id="1010633"/>
    <lineage>
        <taxon>Eukaryota</taxon>
        <taxon>Viridiplantae</taxon>
        <taxon>Streptophyta</taxon>
        <taxon>Embryophyta</taxon>
        <taxon>Tracheophyta</taxon>
        <taxon>Spermatophyta</taxon>
        <taxon>Magnoliopsida</taxon>
        <taxon>Liliopsida</taxon>
        <taxon>Poales</taxon>
        <taxon>Poaceae</taxon>
        <taxon>PACMAD clade</taxon>
        <taxon>Panicoideae</taxon>
        <taxon>Panicodae</taxon>
        <taxon>Paniceae</taxon>
        <taxon>Anthephorinae</taxon>
        <taxon>Digitaria</taxon>
    </lineage>
</organism>
<evidence type="ECO:0000313" key="3">
    <source>
        <dbReference type="Proteomes" id="UP000636709"/>
    </source>
</evidence>
<reference evidence="2" key="1">
    <citation type="submission" date="2020-07" db="EMBL/GenBank/DDBJ databases">
        <title>Genome sequence and genetic diversity analysis of an under-domesticated orphan crop, white fonio (Digitaria exilis).</title>
        <authorList>
            <person name="Bennetzen J.L."/>
            <person name="Chen S."/>
            <person name="Ma X."/>
            <person name="Wang X."/>
            <person name="Yssel A.E.J."/>
            <person name="Chaluvadi S.R."/>
            <person name="Johnson M."/>
            <person name="Gangashetty P."/>
            <person name="Hamidou F."/>
            <person name="Sanogo M.D."/>
            <person name="Zwaenepoel A."/>
            <person name="Wallace J."/>
            <person name="Van De Peer Y."/>
            <person name="Van Deynze A."/>
        </authorList>
    </citation>
    <scope>NUCLEOTIDE SEQUENCE</scope>
    <source>
        <tissue evidence="2">Leaves</tissue>
    </source>
</reference>
<dbReference type="InterPro" id="IPR006566">
    <property type="entry name" value="FBD"/>
</dbReference>